<dbReference type="Proteomes" id="UP000299102">
    <property type="component" value="Unassembled WGS sequence"/>
</dbReference>
<keyword evidence="2" id="KW-1185">Reference proteome</keyword>
<protein>
    <submittedName>
        <fullName evidence="1">Uncharacterized protein</fullName>
    </submittedName>
</protein>
<reference evidence="1 2" key="1">
    <citation type="journal article" date="2019" name="Commun. Biol.">
        <title>The bagworm genome reveals a unique fibroin gene that provides high tensile strength.</title>
        <authorList>
            <person name="Kono N."/>
            <person name="Nakamura H."/>
            <person name="Ohtoshi R."/>
            <person name="Tomita M."/>
            <person name="Numata K."/>
            <person name="Arakawa K."/>
        </authorList>
    </citation>
    <scope>NUCLEOTIDE SEQUENCE [LARGE SCALE GENOMIC DNA]</scope>
</reference>
<gene>
    <name evidence="1" type="ORF">EVAR_44927_1</name>
</gene>
<sequence length="123" mass="13604">MVKIFVKQILTFITHLNSDQRKLFQLSYQVFANLLASELLSCRVDIANGSYNTFDDGRTDSQGYVIEPWSITYARNRSKGAVGAGGGGAHDVAAAPAHRHQHQLLPRSLSTTPRAWLRTCCAK</sequence>
<dbReference type="EMBL" id="BGZK01002771">
    <property type="protein sequence ID" value="GBP96345.1"/>
    <property type="molecule type" value="Genomic_DNA"/>
</dbReference>
<evidence type="ECO:0000313" key="1">
    <source>
        <dbReference type="EMBL" id="GBP96345.1"/>
    </source>
</evidence>
<dbReference type="AlphaFoldDB" id="A0A4C2ABH0"/>
<name>A0A4C2ABH0_EUMVA</name>
<accession>A0A4C2ABH0</accession>
<comment type="caution">
    <text evidence="1">The sequence shown here is derived from an EMBL/GenBank/DDBJ whole genome shotgun (WGS) entry which is preliminary data.</text>
</comment>
<organism evidence="1 2">
    <name type="scientific">Eumeta variegata</name>
    <name type="common">Bagworm moth</name>
    <name type="synonym">Eumeta japonica</name>
    <dbReference type="NCBI Taxonomy" id="151549"/>
    <lineage>
        <taxon>Eukaryota</taxon>
        <taxon>Metazoa</taxon>
        <taxon>Ecdysozoa</taxon>
        <taxon>Arthropoda</taxon>
        <taxon>Hexapoda</taxon>
        <taxon>Insecta</taxon>
        <taxon>Pterygota</taxon>
        <taxon>Neoptera</taxon>
        <taxon>Endopterygota</taxon>
        <taxon>Lepidoptera</taxon>
        <taxon>Glossata</taxon>
        <taxon>Ditrysia</taxon>
        <taxon>Tineoidea</taxon>
        <taxon>Psychidae</taxon>
        <taxon>Oiketicinae</taxon>
        <taxon>Eumeta</taxon>
    </lineage>
</organism>
<evidence type="ECO:0000313" key="2">
    <source>
        <dbReference type="Proteomes" id="UP000299102"/>
    </source>
</evidence>
<proteinExistence type="predicted"/>